<dbReference type="Pfam" id="PF00004">
    <property type="entry name" value="AAA"/>
    <property type="match status" value="1"/>
</dbReference>
<evidence type="ECO:0000256" key="1">
    <source>
        <dbReference type="SAM" id="MobiDB-lite"/>
    </source>
</evidence>
<dbReference type="InterPro" id="IPR027417">
    <property type="entry name" value="P-loop_NTPase"/>
</dbReference>
<dbReference type="GO" id="GO:0008930">
    <property type="term" value="F:methylthioadenosine nucleosidase activity"/>
    <property type="evidence" value="ECO:0007669"/>
    <property type="project" value="TreeGrafter"/>
</dbReference>
<dbReference type="EMBL" id="CCNE01000013">
    <property type="protein sequence ID" value="CDX55606.1"/>
    <property type="molecule type" value="Genomic_DNA"/>
</dbReference>
<accession>A0A090GU83</accession>
<dbReference type="CDD" id="cd00009">
    <property type="entry name" value="AAA"/>
    <property type="match status" value="1"/>
</dbReference>
<organism evidence="3 4">
    <name type="scientific">Mesorhizobium plurifarium</name>
    <dbReference type="NCBI Taxonomy" id="69974"/>
    <lineage>
        <taxon>Bacteria</taxon>
        <taxon>Pseudomonadati</taxon>
        <taxon>Pseudomonadota</taxon>
        <taxon>Alphaproteobacteria</taxon>
        <taxon>Hyphomicrobiales</taxon>
        <taxon>Phyllobacteriaceae</taxon>
        <taxon>Mesorhizobium</taxon>
    </lineage>
</organism>
<feature type="region of interest" description="Disordered" evidence="1">
    <location>
        <begin position="1351"/>
        <end position="1379"/>
    </location>
</feature>
<dbReference type="InterPro" id="IPR035994">
    <property type="entry name" value="Nucleoside_phosphorylase_sf"/>
</dbReference>
<sequence length="1731" mass="191570">MITQSADEIFTEADRRGLRRVLIVTAIALEMRSVRAHLQGVGDKTLRNHQIVELGLFSSEGEDCLVVVAESRAGNLEAQASVIYPAQECGPFDMIVFVGVAGSRKKDIPIGSVVASSEVYYPYSGKYEGGEFNARTAGFPADQVLVQLATKVERDGEWVDRIRPPLRGTLPSAEDYPKPHPPGAVIAPIVSVEAVSADATSQLEVQISKHCGDAQAVEMEGYGALFAARQESTPAIIIRGISDAREGKEPEKDAIYQPVAAAHASAFAFELVALRMKRYPTSSLRGRGEAPVLAPPPERLPPPSEPQQDRVSVAFSFAGQAKDFPPERCEKIAEALRHHFDDDSIQLERTESGSFHMIFSLRIQDVSRASEPALIELLSSKFGARLTSVVEEDVFTSVRASLKGLEAASRELLEWSRSLPDGTEILRPELDTLLAKIEGPDGSTTALLGEPGAGKSALLATLARHLRQRRLPFLAIKADLIDPSVADEDALRLALGLDQKVTSLLSGIARMRPVVLIIDQLDALATYVDLKTGRLNLLLNIIRRLGGADNVHIVVSSRTFEYEHDTRLKTVRADSLHLDLPAWSTVLEILERNGVKAAGWPADAQRLMRFPQTLKTFLSLLEGGGADDFTNYQKLLDRLWKERILAPPNGGALSALTSRIAEDMAEHENLWVPSARYATEPENVAALIAAGVLTDFGSDSKIGFTHQTLFEHALARSFAEKEGRLSAYVLGRQASLFIRPKAWAGLSYLRNVDPPTYASEIEAIWNQADRRHLKFLLVEFLGSQREPTEVEVSLMRSALSSSTRRTGLQAIQGSPGWFERLQHSAVREAMTTPDEVGIATMTLIKALLFDSASVVKLMRSVWLSEKEYDGNIWAVLQELPRWTDAELEMAVDVIKRTDIADFAFEHAISAIGAEQPEIALKLTLARLDKQLTAAMAESASRAAATNPENDESSFAYYLHGSPSEPLYKLLEQSEGYNTLDEIARTQPEDFLSILWPWLQRALSALRDVRGERSDLGYAIPYGVDPRFEEEKVDRLGEHALLAAFTTSLDSLAGKNPAAAKNWILKHQHEDSVPAHRLFAHTLALHADELADFALTYLTGDVRRLHLGDISDGSGTTRRLVEAASAHWSDEQIRQFSDYVGSYSPSPGNERGPKQRRSFIQAIERIKLELLRSLPTERLTKATTQKVAEGARKFGERRIHRGIEARWIGSPMSADSMSKAKDEEILNAFKRLPDATEWDNPRDWRKGGNVQLSREFANFAKASPHRAFKIIAQLDPEFGTRAAGYALAELGEITDPSAFERIILDLESRGFGGEEYRGSIARGLERILLRDKPLSDEVVELLSGWLGKPSDSPAEIDVDDNDDETLLDTGSEASNKPSRDESVLWGMGGLSVLPHGNFPILEVLARVYLQRKLPDQLVTLLQRHLDQGDDVRVWGAMLRFFQYVRPEDPSKFHSFLIELFRRYPSLQTSREVVVLLAHLQWLIPDFVKGVLLEWEGHQASLVQQARGELAGLISVVQPQLSWATQMVDAILEEGPPEALTGVAYAAVNLWPEELRRRACVEILKRALPRADDRTWSAIIDLFRIVDDITPTPEWLEFLEGIAPFIEKHSPVQSTFIVDRLQTLLPDGAELVAAIASALVATWKGELSDIRTATAGTAAELVDISITLHRLGPATREMGTDLFEDLLEVNAYTARETLEQIDNRFRGSAPTGRRRLSRRTRRASRPSSPIGAS</sequence>
<feature type="domain" description="AAA+ ATPase" evidence="2">
    <location>
        <begin position="441"/>
        <end position="582"/>
    </location>
</feature>
<gene>
    <name evidence="3" type="ORF">MPL3365_200167</name>
</gene>
<evidence type="ECO:0000313" key="4">
    <source>
        <dbReference type="Proteomes" id="UP000046122"/>
    </source>
</evidence>
<dbReference type="SUPFAM" id="SSF52540">
    <property type="entry name" value="P-loop containing nucleoside triphosphate hydrolases"/>
    <property type="match status" value="1"/>
</dbReference>
<dbReference type="PANTHER" id="PTHR46832:SF1">
    <property type="entry name" value="5'-METHYLTHIOADENOSINE_S-ADENOSYLHOMOCYSTEINE NUCLEOSIDASE"/>
    <property type="match status" value="1"/>
</dbReference>
<dbReference type="Proteomes" id="UP000046122">
    <property type="component" value="Unassembled WGS sequence"/>
</dbReference>
<protein>
    <recommendedName>
        <fullName evidence="2">AAA+ ATPase domain-containing protein</fullName>
    </recommendedName>
</protein>
<dbReference type="GO" id="GO:0016887">
    <property type="term" value="F:ATP hydrolysis activity"/>
    <property type="evidence" value="ECO:0007669"/>
    <property type="project" value="InterPro"/>
</dbReference>
<feature type="region of interest" description="Disordered" evidence="1">
    <location>
        <begin position="1701"/>
        <end position="1731"/>
    </location>
</feature>
<proteinExistence type="predicted"/>
<dbReference type="GO" id="GO:0005829">
    <property type="term" value="C:cytosol"/>
    <property type="evidence" value="ECO:0007669"/>
    <property type="project" value="TreeGrafter"/>
</dbReference>
<feature type="region of interest" description="Disordered" evidence="1">
    <location>
        <begin position="283"/>
        <end position="308"/>
    </location>
</feature>
<dbReference type="Gene3D" id="3.40.50.1580">
    <property type="entry name" value="Nucleoside phosphorylase domain"/>
    <property type="match status" value="1"/>
</dbReference>
<feature type="compositionally biased region" description="Acidic residues" evidence="1">
    <location>
        <begin position="1353"/>
        <end position="1365"/>
    </location>
</feature>
<dbReference type="SMART" id="SM00382">
    <property type="entry name" value="AAA"/>
    <property type="match status" value="1"/>
</dbReference>
<dbReference type="PANTHER" id="PTHR46832">
    <property type="entry name" value="5'-METHYLTHIOADENOSINE/S-ADENOSYLHOMOCYSTEINE NUCLEOSIDASE"/>
    <property type="match status" value="1"/>
</dbReference>
<dbReference type="GO" id="GO:0009116">
    <property type="term" value="P:nucleoside metabolic process"/>
    <property type="evidence" value="ECO:0007669"/>
    <property type="project" value="InterPro"/>
</dbReference>
<dbReference type="GO" id="GO:0005524">
    <property type="term" value="F:ATP binding"/>
    <property type="evidence" value="ECO:0007669"/>
    <property type="project" value="InterPro"/>
</dbReference>
<dbReference type="InterPro" id="IPR003959">
    <property type="entry name" value="ATPase_AAA_core"/>
</dbReference>
<dbReference type="InterPro" id="IPR003593">
    <property type="entry name" value="AAA+_ATPase"/>
</dbReference>
<dbReference type="InterPro" id="IPR000845">
    <property type="entry name" value="Nucleoside_phosphorylase_d"/>
</dbReference>
<evidence type="ECO:0000259" key="2">
    <source>
        <dbReference type="SMART" id="SM00382"/>
    </source>
</evidence>
<reference evidence="3 4" key="1">
    <citation type="submission" date="2014-08" db="EMBL/GenBank/DDBJ databases">
        <authorList>
            <person name="Moulin Lionel"/>
        </authorList>
    </citation>
    <scope>NUCLEOTIDE SEQUENCE [LARGE SCALE GENOMIC DNA]</scope>
</reference>
<dbReference type="SUPFAM" id="SSF53167">
    <property type="entry name" value="Purine and uridine phosphorylases"/>
    <property type="match status" value="1"/>
</dbReference>
<evidence type="ECO:0000313" key="3">
    <source>
        <dbReference type="EMBL" id="CDX55606.1"/>
    </source>
</evidence>
<dbReference type="Pfam" id="PF01048">
    <property type="entry name" value="PNP_UDP_1"/>
    <property type="match status" value="1"/>
</dbReference>
<feature type="compositionally biased region" description="Pro residues" evidence="1">
    <location>
        <begin position="293"/>
        <end position="305"/>
    </location>
</feature>
<dbReference type="GO" id="GO:0008782">
    <property type="term" value="F:adenosylhomocysteine nucleosidase activity"/>
    <property type="evidence" value="ECO:0007669"/>
    <property type="project" value="TreeGrafter"/>
</dbReference>
<feature type="compositionally biased region" description="Basic residues" evidence="1">
    <location>
        <begin position="1710"/>
        <end position="1722"/>
    </location>
</feature>
<dbReference type="Gene3D" id="3.40.50.300">
    <property type="entry name" value="P-loop containing nucleotide triphosphate hydrolases"/>
    <property type="match status" value="1"/>
</dbReference>
<dbReference type="GO" id="GO:0019284">
    <property type="term" value="P:L-methionine salvage from S-adenosylmethionine"/>
    <property type="evidence" value="ECO:0007669"/>
    <property type="project" value="TreeGrafter"/>
</dbReference>
<name>A0A090GU83_MESPL</name>